<accession>A0A6I1I0E6</accession>
<dbReference type="InterPro" id="IPR017853">
    <property type="entry name" value="GH"/>
</dbReference>
<name>A0A6I1I0E6_9BURK</name>
<dbReference type="EMBL" id="WFLI01000013">
    <property type="protein sequence ID" value="KAB8064394.1"/>
    <property type="molecule type" value="Genomic_DNA"/>
</dbReference>
<proteinExistence type="predicted"/>
<evidence type="ECO:0000313" key="3">
    <source>
        <dbReference type="Proteomes" id="UP000468717"/>
    </source>
</evidence>
<evidence type="ECO:0000313" key="2">
    <source>
        <dbReference type="EMBL" id="KAB8064394.1"/>
    </source>
</evidence>
<keyword evidence="1" id="KW-0732">Signal</keyword>
<dbReference type="Gene3D" id="2.60.120.260">
    <property type="entry name" value="Galactose-binding domain-like"/>
    <property type="match status" value="1"/>
</dbReference>
<reference evidence="2 3" key="1">
    <citation type="submission" date="2019-10" db="EMBL/GenBank/DDBJ databases">
        <title>Three novel species isolated from a subtropical stream in China.</title>
        <authorList>
            <person name="Lu H."/>
        </authorList>
    </citation>
    <scope>NUCLEOTIDE SEQUENCE [LARGE SCALE GENOMIC DNA]</scope>
    <source>
        <strain evidence="2 3">FT13W</strain>
    </source>
</reference>
<feature type="chain" id="PRO_5026272871" description="CBM-cenC domain-containing protein" evidence="1">
    <location>
        <begin position="24"/>
        <end position="680"/>
    </location>
</feature>
<sequence>MRQLAFSRIAVLMGTCLTGLAIAAPTVHLSASPEVVAKGTSTSIAWDALGAESCASSWSPSPSLPLTGAYTPPALQAATSYTVTCQGGGASVSQQVTVQLAPACVTNCFSKRWIYFYGGIAWGKKTANADFNKLSALIVNAAALGYNGIVVNIGGEDSYISDSRDSPDFAGNLAAIKQLALDKGIELIPMGGHPHIPAQLQPELSEALSVEKTPFVVSQGRAVPAVRWLANDNFSNGNGPWDLMDPGTVSFDSGTDRLKTGNVPGKGAIRLSQPNVLLPDGSMKTQTRLHRRFVNMKPHTAYRVSFWLRTANYKAPLKVQIYDDAVKVPLYLNLYPMGRGTTNGAWNVLPNTVLPDQDWTNYNFDFNTGANTSIRFYLGAWSNAKNNEAGQAWVDDMQIREIGLAHTVTRAGLPIVVTSADGTVEYSSVNGKDYVAGTESLAIPATSAIPDGSNLLVSWYQEAKNMMPVWTSPASACPPQFMALQKQGYEKIKALYPTSQKFFINYDEWRIMNWDPSCQYASAGAYLAGTMTAMQAMVKQVNPGVELYVWNDMFDPNMNAIDKYFMVNGSLLGAADGIHPNTVIVNWTQRNVYVDPPPIPLQQSSLKFFHDRNLKQVIALYYDDLPLTDEWLDNLDAAEADGVTGVDGFMYTTWVDNGKYEDLAAVASKIKARAKARWPQ</sequence>
<comment type="caution">
    <text evidence="2">The sequence shown here is derived from an EMBL/GenBank/DDBJ whole genome shotgun (WGS) entry which is preliminary data.</text>
</comment>
<feature type="signal peptide" evidence="1">
    <location>
        <begin position="1"/>
        <end position="23"/>
    </location>
</feature>
<dbReference type="Gene3D" id="3.20.20.80">
    <property type="entry name" value="Glycosidases"/>
    <property type="match status" value="1"/>
</dbReference>
<protein>
    <recommendedName>
        <fullName evidence="4">CBM-cenC domain-containing protein</fullName>
    </recommendedName>
</protein>
<dbReference type="InterPro" id="IPR008979">
    <property type="entry name" value="Galactose-bd-like_sf"/>
</dbReference>
<dbReference type="AlphaFoldDB" id="A0A6I1I0E6"/>
<evidence type="ECO:0000256" key="1">
    <source>
        <dbReference type="SAM" id="SignalP"/>
    </source>
</evidence>
<dbReference type="RefSeq" id="WP_152282943.1">
    <property type="nucleotide sequence ID" value="NZ_WFLI01000013.1"/>
</dbReference>
<keyword evidence="3" id="KW-1185">Reference proteome</keyword>
<dbReference type="Proteomes" id="UP000468717">
    <property type="component" value="Unassembled WGS sequence"/>
</dbReference>
<dbReference type="SUPFAM" id="SSF49785">
    <property type="entry name" value="Galactose-binding domain-like"/>
    <property type="match status" value="1"/>
</dbReference>
<gene>
    <name evidence="2" type="ORF">GCN75_13255</name>
</gene>
<organism evidence="2 3">
    <name type="scientific">Janthinobacterium violaceinigrum</name>
    <dbReference type="NCBI Taxonomy" id="2654252"/>
    <lineage>
        <taxon>Bacteria</taxon>
        <taxon>Pseudomonadati</taxon>
        <taxon>Pseudomonadota</taxon>
        <taxon>Betaproteobacteria</taxon>
        <taxon>Burkholderiales</taxon>
        <taxon>Oxalobacteraceae</taxon>
        <taxon>Janthinobacterium</taxon>
    </lineage>
</organism>
<dbReference type="SUPFAM" id="SSF51445">
    <property type="entry name" value="(Trans)glycosidases"/>
    <property type="match status" value="1"/>
</dbReference>
<evidence type="ECO:0008006" key="4">
    <source>
        <dbReference type="Google" id="ProtNLM"/>
    </source>
</evidence>